<sequence length="209" mass="23559">MEVLSRWITLNTNTMINKQAEVFMNNPKAYAIILASGIGNRCKGDLPKQFTEIAGRPLLMHTLDVFHHCPLEVEIILVLHAEYIGLWEKLLEQHDFEVPHEIVLGGKERCHSAQNALSTIPECDDALIAIHDGVRPFVAQDVIIQAYAKARLYGAVIPAISTVNPIRLRKDDELVCLDRTFDRSNILTVQTPQVFKYGIHLPRLGHIIP</sequence>
<dbReference type="InterPro" id="IPR050088">
    <property type="entry name" value="IspD/TarI_cytidylyltransf_bact"/>
</dbReference>
<dbReference type="InterPro" id="IPR034683">
    <property type="entry name" value="IspD/TarI"/>
</dbReference>
<gene>
    <name evidence="3" type="ORF">C4F40_01240</name>
</gene>
<evidence type="ECO:0000256" key="2">
    <source>
        <dbReference type="ARBA" id="ARBA00022695"/>
    </source>
</evidence>
<reference evidence="3 4" key="1">
    <citation type="submission" date="2018-02" db="EMBL/GenBank/DDBJ databases">
        <title>Sphingobacterium KA21.</title>
        <authorList>
            <person name="Vasarhelyi B.M."/>
            <person name="Deshmukh S."/>
            <person name="Balint B."/>
            <person name="Kukolya J."/>
        </authorList>
    </citation>
    <scope>NUCLEOTIDE SEQUENCE [LARGE SCALE GENOMIC DNA]</scope>
    <source>
        <strain evidence="3 4">Ka21</strain>
    </source>
</reference>
<accession>A0ABR9T209</accession>
<dbReference type="InterPro" id="IPR029044">
    <property type="entry name" value="Nucleotide-diphossugar_trans"/>
</dbReference>
<dbReference type="CDD" id="cd02516">
    <property type="entry name" value="CDP-ME_synthetase"/>
    <property type="match status" value="1"/>
</dbReference>
<dbReference type="PANTHER" id="PTHR32125:SF4">
    <property type="entry name" value="2-C-METHYL-D-ERYTHRITOL 4-PHOSPHATE CYTIDYLYLTRANSFERASE, CHLOROPLASTIC"/>
    <property type="match status" value="1"/>
</dbReference>
<proteinExistence type="predicted"/>
<comment type="caution">
    <text evidence="3">The sequence shown here is derived from an EMBL/GenBank/DDBJ whole genome shotgun (WGS) entry which is preliminary data.</text>
</comment>
<evidence type="ECO:0000313" key="4">
    <source>
        <dbReference type="Proteomes" id="UP000618319"/>
    </source>
</evidence>
<dbReference type="SUPFAM" id="SSF53448">
    <property type="entry name" value="Nucleotide-diphospho-sugar transferases"/>
    <property type="match status" value="1"/>
</dbReference>
<dbReference type="Pfam" id="PF01128">
    <property type="entry name" value="IspD"/>
    <property type="match status" value="1"/>
</dbReference>
<dbReference type="PANTHER" id="PTHR32125">
    <property type="entry name" value="2-C-METHYL-D-ERYTHRITOL 4-PHOSPHATE CYTIDYLYLTRANSFERASE, CHLOROPLASTIC"/>
    <property type="match status" value="1"/>
</dbReference>
<protein>
    <submittedName>
        <fullName evidence="3">2-C-methyl-D-erythritol 4-phosphate cytidylyltransferase</fullName>
    </submittedName>
</protein>
<organism evidence="3 4">
    <name type="scientific">Sphingobacterium pedocola</name>
    <dbReference type="NCBI Taxonomy" id="2082722"/>
    <lineage>
        <taxon>Bacteria</taxon>
        <taxon>Pseudomonadati</taxon>
        <taxon>Bacteroidota</taxon>
        <taxon>Sphingobacteriia</taxon>
        <taxon>Sphingobacteriales</taxon>
        <taxon>Sphingobacteriaceae</taxon>
        <taxon>Sphingobacterium</taxon>
    </lineage>
</organism>
<evidence type="ECO:0000256" key="1">
    <source>
        <dbReference type="ARBA" id="ARBA00022679"/>
    </source>
</evidence>
<dbReference type="GO" id="GO:0016779">
    <property type="term" value="F:nucleotidyltransferase activity"/>
    <property type="evidence" value="ECO:0007669"/>
    <property type="project" value="UniProtKB-KW"/>
</dbReference>
<keyword evidence="4" id="KW-1185">Reference proteome</keyword>
<evidence type="ECO:0000313" key="3">
    <source>
        <dbReference type="EMBL" id="MBE8719353.1"/>
    </source>
</evidence>
<keyword evidence="1" id="KW-0808">Transferase</keyword>
<name>A0ABR9T209_9SPHI</name>
<dbReference type="EMBL" id="PSKQ01000010">
    <property type="protein sequence ID" value="MBE8719353.1"/>
    <property type="molecule type" value="Genomic_DNA"/>
</dbReference>
<keyword evidence="2 3" id="KW-0548">Nucleotidyltransferase</keyword>
<dbReference type="Proteomes" id="UP000618319">
    <property type="component" value="Unassembled WGS sequence"/>
</dbReference>
<dbReference type="Gene3D" id="3.90.550.10">
    <property type="entry name" value="Spore Coat Polysaccharide Biosynthesis Protein SpsA, Chain A"/>
    <property type="match status" value="1"/>
</dbReference>